<evidence type="ECO:0000256" key="5">
    <source>
        <dbReference type="ARBA" id="ARBA00023136"/>
    </source>
</evidence>
<dbReference type="PANTHER" id="PTHR20855:SF138">
    <property type="entry name" value="PROGESTIN AND ADIPOQ RECEPTOR FAMILY MEMBER 4"/>
    <property type="match status" value="1"/>
</dbReference>
<dbReference type="PANTHER" id="PTHR20855">
    <property type="entry name" value="ADIPOR/PROGESTIN RECEPTOR-RELATED"/>
    <property type="match status" value="1"/>
</dbReference>
<gene>
    <name evidence="9" type="primary">LOC106464185</name>
</gene>
<feature type="transmembrane region" description="Helical" evidence="7">
    <location>
        <begin position="271"/>
        <end position="290"/>
    </location>
</feature>
<comment type="subcellular location">
    <subcellularLocation>
        <location evidence="1">Membrane</location>
        <topology evidence="1">Multi-pass membrane protein</topology>
    </subcellularLocation>
</comment>
<keyword evidence="8" id="KW-1185">Reference proteome</keyword>
<feature type="transmembrane region" description="Helical" evidence="7">
    <location>
        <begin position="242"/>
        <end position="265"/>
    </location>
</feature>
<keyword evidence="5 7" id="KW-0472">Membrane</keyword>
<name>A0ABM1BDG7_LIMPO</name>
<dbReference type="InterPro" id="IPR004254">
    <property type="entry name" value="AdipoR/HlyIII-related"/>
</dbReference>
<evidence type="ECO:0000256" key="4">
    <source>
        <dbReference type="ARBA" id="ARBA00022989"/>
    </source>
</evidence>
<evidence type="ECO:0000256" key="1">
    <source>
        <dbReference type="ARBA" id="ARBA00004141"/>
    </source>
</evidence>
<organism evidence="8 9">
    <name type="scientific">Limulus polyphemus</name>
    <name type="common">Atlantic horseshoe crab</name>
    <dbReference type="NCBI Taxonomy" id="6850"/>
    <lineage>
        <taxon>Eukaryota</taxon>
        <taxon>Metazoa</taxon>
        <taxon>Ecdysozoa</taxon>
        <taxon>Arthropoda</taxon>
        <taxon>Chelicerata</taxon>
        <taxon>Merostomata</taxon>
        <taxon>Xiphosura</taxon>
        <taxon>Limulidae</taxon>
        <taxon>Limulus</taxon>
    </lineage>
</organism>
<feature type="transmembrane region" description="Helical" evidence="7">
    <location>
        <begin position="297"/>
        <end position="316"/>
    </location>
</feature>
<keyword evidence="4 7" id="KW-1133">Transmembrane helix</keyword>
<dbReference type="Pfam" id="PF03006">
    <property type="entry name" value="HlyIII"/>
    <property type="match status" value="1"/>
</dbReference>
<accession>A0ABM1BDG7</accession>
<feature type="transmembrane region" description="Helical" evidence="7">
    <location>
        <begin position="199"/>
        <end position="221"/>
    </location>
</feature>
<protein>
    <submittedName>
        <fullName evidence="9">Progestin and adipoQ receptor family member 4-like isoform X1</fullName>
    </submittedName>
</protein>
<feature type="region of interest" description="Disordered" evidence="6">
    <location>
        <begin position="1"/>
        <end position="25"/>
    </location>
</feature>
<evidence type="ECO:0000256" key="6">
    <source>
        <dbReference type="SAM" id="MobiDB-lite"/>
    </source>
</evidence>
<evidence type="ECO:0000256" key="7">
    <source>
        <dbReference type="SAM" id="Phobius"/>
    </source>
</evidence>
<evidence type="ECO:0000313" key="9">
    <source>
        <dbReference type="RefSeq" id="XP_013779765.1"/>
    </source>
</evidence>
<evidence type="ECO:0000313" key="8">
    <source>
        <dbReference type="Proteomes" id="UP000694941"/>
    </source>
</evidence>
<dbReference type="GeneID" id="106464185"/>
<reference evidence="9" key="1">
    <citation type="submission" date="2025-08" db="UniProtKB">
        <authorList>
            <consortium name="RefSeq"/>
        </authorList>
    </citation>
    <scope>IDENTIFICATION</scope>
    <source>
        <tissue evidence="9">Muscle</tissue>
    </source>
</reference>
<feature type="transmembrane region" description="Helical" evidence="7">
    <location>
        <begin position="170"/>
        <end position="193"/>
    </location>
</feature>
<proteinExistence type="inferred from homology"/>
<evidence type="ECO:0000256" key="2">
    <source>
        <dbReference type="ARBA" id="ARBA00007018"/>
    </source>
</evidence>
<comment type="similarity">
    <text evidence="2">Belongs to the ADIPOR family.</text>
</comment>
<dbReference type="Proteomes" id="UP000694941">
    <property type="component" value="Unplaced"/>
</dbReference>
<dbReference type="RefSeq" id="XP_013779765.1">
    <property type="nucleotide sequence ID" value="XM_013924311.2"/>
</dbReference>
<sequence>MYNYKPSNITDTNISGNATKFSPTNTNKDVEIPTVGTSSINKDVNVGFSCDKENYSTIISGVNSSKHLHLQNGFPEALTVDLIPATRKGNPTFGNKTIFWKTACNVRKLRSNFKEKFSNFSEANDQSLLLRRDQSPIYLQFNPYIFKGYRPILTTWGCIRSLFYLHNETVNIVTHALALMYALICLPTLLPWHQIQIPVLPYCHVVATFAPWLGSFIYHLFMNHEGGCKTYMKLLKWDIIGIWITQTCGAFTTIYAGTACLPLLLCYGVRFMYLMFCMKALFAATFASSAWQRRTSFLFLLLMRLFVLCIRLTTFGGGHSQALVHVIMQEMWSVTGAVISATHVPERWLPGKLDIVFNSHNIMHVLVIFGVMHMHWAVEKDFTWLSEGGCIP</sequence>
<evidence type="ECO:0000256" key="3">
    <source>
        <dbReference type="ARBA" id="ARBA00022692"/>
    </source>
</evidence>
<keyword evidence="3 7" id="KW-0812">Transmembrane</keyword>